<name>A0A0D5Y341_9PSED</name>
<dbReference type="InterPro" id="IPR010090">
    <property type="entry name" value="Phage_tape_meas"/>
</dbReference>
<evidence type="ECO:0000313" key="4">
    <source>
        <dbReference type="Proteomes" id="UP000032748"/>
    </source>
</evidence>
<dbReference type="KEGG" id="pcz:PCL1606_40260"/>
<proteinExistence type="predicted"/>
<evidence type="ECO:0000259" key="2">
    <source>
        <dbReference type="Pfam" id="PF10145"/>
    </source>
</evidence>
<feature type="compositionally biased region" description="Basic residues" evidence="1">
    <location>
        <begin position="602"/>
        <end position="611"/>
    </location>
</feature>
<dbReference type="AlphaFoldDB" id="A0A0D5Y341"/>
<dbReference type="RefSeq" id="WP_045884372.1">
    <property type="nucleotide sequence ID" value="NZ_CP011110.1"/>
</dbReference>
<organism evidence="3 4">
    <name type="scientific">Pseudomonas chlororaphis</name>
    <dbReference type="NCBI Taxonomy" id="587753"/>
    <lineage>
        <taxon>Bacteria</taxon>
        <taxon>Pseudomonadati</taxon>
        <taxon>Pseudomonadota</taxon>
        <taxon>Gammaproteobacteria</taxon>
        <taxon>Pseudomonadales</taxon>
        <taxon>Pseudomonadaceae</taxon>
        <taxon>Pseudomonas</taxon>
    </lineage>
</organism>
<dbReference type="Pfam" id="PF10145">
    <property type="entry name" value="PhageMin_Tail"/>
    <property type="match status" value="1"/>
</dbReference>
<reference evidence="3 4" key="1">
    <citation type="journal article" date="2015" name="Mol. Plant Microbe Interact.">
        <title>Comparative Genomic Analysis of Pseudomonas chlororaphis PCL1606 Reveals New Insight into Antifungal Compounds Involved in Biocontrol.</title>
        <authorList>
            <person name="Calderon C.E."/>
            <person name="Ramos C."/>
            <person name="de Vicente A."/>
            <person name="Cazorla F.M."/>
        </authorList>
    </citation>
    <scope>NUCLEOTIDE SEQUENCE [LARGE SCALE GENOMIC DNA]</scope>
    <source>
        <strain evidence="3 4">PCL1606</strain>
    </source>
</reference>
<sequence length="865" mass="89138">MAKLAIALEIGGAVAASLGAAFGTAQGHIKKLEDKGSRAKVLKNTIGETIKLRDEWKKAHDSGSAAASGLLRRLEGNLDVLKKQGVEVGRLAREYQRLGREAKAADLQQKGRQQIDAGKSSLKSNIGAAVVGVGMAAIPTKISADYQAVIRDIAIKADVANKPEEAQLTRTVIDTAKDTGMSRNDVADLVNQLVGAGMELDKALAYAPTAAKFAVGQGASGVDTASMIMALQQNAKITDPKVMQQALEAIAYQGQAGSFEASDMARWFPQLLAGMEKSGSTGLEAVTSLGSMLQVQMKTAGSSDEAANNFKNWVEKIGSGDVVKAYKDVGIDYQASLNTGIQKGMSTIESSMALAMKYVEATDPAKAKKIKEAQAGISKEADPVKAKAALDALEKSLRTGDLFADMQVKAALTAYAQNRDLYTQLKNDSTKATGILDKNLAERRETSSQIWKETLQAVDDSMRSVGDAIRPVTDKVGQGINFVARKLTELSDKAPGVVMGIAGITAGIGALLTLYSTAKIGRGVLNVARGRRMGRGAGGGLPETGNKVVDAGLGVLGKVFGGAAANDTSGVLGNEPQRVFVVNAKDLGGLGSSMGGAEPGGRSRRRRRKGRAGAAPRRSPAASSAGRVMRGGASTGLAVASVAADAPQVGRMGRMLGSVGKASKVVGKLPGGKVIDAGMTLVDTALNAQTQDEKAEGYGTAAGGLAGALAGGALGAAIGSVVPVIGTAIGGAIGAAFGGMGGEGLGGWLGKKLFGEDEQVAKAGKEKDATAPGDVVRSIAAAAPTPAAPAVAQALEQAKPKMEPPKVDQQFSYMPNMPITVQGDAKDPQQLFRSLEGLIRNSWDAWSRESIARQAAGQLFDEPHV</sequence>
<evidence type="ECO:0000256" key="1">
    <source>
        <dbReference type="SAM" id="MobiDB-lite"/>
    </source>
</evidence>
<gene>
    <name evidence="3" type="ORF">PCL1606_40260</name>
</gene>
<dbReference type="PATRIC" id="fig|587753.10.peg.4019"/>
<feature type="region of interest" description="Disordered" evidence="1">
    <location>
        <begin position="591"/>
        <end position="628"/>
    </location>
</feature>
<dbReference type="Proteomes" id="UP000032748">
    <property type="component" value="Chromosome"/>
</dbReference>
<evidence type="ECO:0000313" key="3">
    <source>
        <dbReference type="EMBL" id="AKA25475.1"/>
    </source>
</evidence>
<dbReference type="PANTHER" id="PTHR21525:SF9">
    <property type="entry name" value="CHANNEL_COLICIN DOMAIN-CONTAINING PROTEIN"/>
    <property type="match status" value="1"/>
</dbReference>
<dbReference type="OrthoDB" id="8019720at2"/>
<dbReference type="EMBL" id="CP011110">
    <property type="protein sequence ID" value="AKA25475.1"/>
    <property type="molecule type" value="Genomic_DNA"/>
</dbReference>
<dbReference type="PANTHER" id="PTHR21525">
    <property type="entry name" value="MOTILE SPERM PROTEIN"/>
    <property type="match status" value="1"/>
</dbReference>
<protein>
    <submittedName>
        <fullName evidence="3">Tail protein</fullName>
    </submittedName>
</protein>
<accession>A0A0D5Y341</accession>
<feature type="compositionally biased region" description="Low complexity" evidence="1">
    <location>
        <begin position="612"/>
        <end position="627"/>
    </location>
</feature>
<feature type="domain" description="Phage tail tape measure protein" evidence="2">
    <location>
        <begin position="172"/>
        <end position="372"/>
    </location>
</feature>